<organism evidence="2 3">
    <name type="scientific">Skeletonema marinoi</name>
    <dbReference type="NCBI Taxonomy" id="267567"/>
    <lineage>
        <taxon>Eukaryota</taxon>
        <taxon>Sar</taxon>
        <taxon>Stramenopiles</taxon>
        <taxon>Ochrophyta</taxon>
        <taxon>Bacillariophyta</taxon>
        <taxon>Coscinodiscophyceae</taxon>
        <taxon>Thalassiosirophycidae</taxon>
        <taxon>Thalassiosirales</taxon>
        <taxon>Skeletonemataceae</taxon>
        <taxon>Skeletonema</taxon>
        <taxon>Skeletonema marinoi-dohrnii complex</taxon>
    </lineage>
</organism>
<evidence type="ECO:0000313" key="3">
    <source>
        <dbReference type="Proteomes" id="UP001224775"/>
    </source>
</evidence>
<evidence type="ECO:0000256" key="1">
    <source>
        <dbReference type="SAM" id="MobiDB-lite"/>
    </source>
</evidence>
<feature type="compositionally biased region" description="Basic and acidic residues" evidence="1">
    <location>
        <begin position="855"/>
        <end position="869"/>
    </location>
</feature>
<accession>A0AAD9DAX1</accession>
<protein>
    <submittedName>
        <fullName evidence="2">Uncharacterized protein</fullName>
    </submittedName>
</protein>
<gene>
    <name evidence="2" type="ORF">QTG54_010456</name>
</gene>
<dbReference type="AlphaFoldDB" id="A0AAD9DAX1"/>
<comment type="caution">
    <text evidence="2">The sequence shown here is derived from an EMBL/GenBank/DDBJ whole genome shotgun (WGS) entry which is preliminary data.</text>
</comment>
<sequence>MALLFGLKVHALISSIIIIPANILIEQLLPLQHHDFTSVEEVFIIAVILAAASDISKLHDIYDNLLRYGNKSPDLTKAAREKLIGMHRFSKAAAALKPNEEKLIAKIVAAAKKEFEALTEKGLHGLMKKHVRELGLAESRQKWIAELFEPNTKHDLTNESMKIEHTRWLLSINVYLLGHTKGWNALSNAARDVAIWKMRDSMSVIRQERDAHTRSLSGGNIVIEMADGTTSSSWIPNQGEMATPGVTTALAFAHYGTENEKGFVQKSAFVDGRLVEDSCHRMDRKGNISLQTLDGTSIRHAMYHTAKEEESPVAWDDIDVDQYSKKLAIMDKDSIILQKPIKGLKDGNDNTVSDEKQLKDQRIRYAEACNYEQVGSLKKEDLSEFNSLATFAFNVQVIEATTREPAAVIAVGAQAKKTFREKGEKPFVTSLIRYYGWIYHPESMNRVSVTDWRDGKISVALDWASGVEDEARDFQRDQVFPQRSIRSRAITACEKQLVLSEEADSIEEIVNDEYHRNEGNLTKRACFDAIKDELPSSFNDKAKNVYSSRLAFEEERDDQKLISDELARAKMKAKAERVELDTNAFFEQLREKHPFKGSAIKFVKHNSDCQTISEQLARAKMEAKAAGTKFDTDAFLEQLRVQHPDKGDAINFVAGREKHNSNVQTIYNELAKMKAKAAGTEFDTDAFLEELREKHPDKGSAINFVAGGEKSNSDVQTISSELKRAKKEAVGELDTEEFLDQFLKTNPDKHVAIRRHRAYTSTSVLSKRKGMLKSVITSVENGAKEMDVKECEINCSIYNCVECSEKRSEEYSEFHFAVAADHDGNKQMTCLLCKEQNSIRSGRFRRVESISVEDVREERNKLDLQSKEEKKRKKSKSKESKSKKTKSAPKRKVEVVTSPIPKKRKSSDDANSEGLVLQQRLHERRTMLSSPVKNNVLPQDVDTLKWNEFGQPSKAKKQLHNLRLRMINTNTHNNNEIRLRIRILIYRAPQLRSWRSLRRSRSAHSSSSWDPPDSDCPCIDGGDSKEACNAIEGCEWVNLRFCVPRIKDPECPHPWSVLMKEGMEWD</sequence>
<proteinExistence type="predicted"/>
<dbReference type="Proteomes" id="UP001224775">
    <property type="component" value="Unassembled WGS sequence"/>
</dbReference>
<feature type="region of interest" description="Disordered" evidence="1">
    <location>
        <begin position="855"/>
        <end position="914"/>
    </location>
</feature>
<reference evidence="2" key="1">
    <citation type="submission" date="2023-06" db="EMBL/GenBank/DDBJ databases">
        <title>Survivors Of The Sea: Transcriptome response of Skeletonema marinoi to long-term dormancy.</title>
        <authorList>
            <person name="Pinder M.I.M."/>
            <person name="Kourtchenko O."/>
            <person name="Robertson E.K."/>
            <person name="Larsson T."/>
            <person name="Maumus F."/>
            <person name="Osuna-Cruz C.M."/>
            <person name="Vancaester E."/>
            <person name="Stenow R."/>
            <person name="Vandepoele K."/>
            <person name="Ploug H."/>
            <person name="Bruchert V."/>
            <person name="Godhe A."/>
            <person name="Topel M."/>
        </authorList>
    </citation>
    <scope>NUCLEOTIDE SEQUENCE</scope>
    <source>
        <strain evidence="2">R05AC</strain>
    </source>
</reference>
<evidence type="ECO:0000313" key="2">
    <source>
        <dbReference type="EMBL" id="KAK1739140.1"/>
    </source>
</evidence>
<name>A0AAD9DAX1_9STRA</name>
<dbReference type="EMBL" id="JATAAI010000019">
    <property type="protein sequence ID" value="KAK1739140.1"/>
    <property type="molecule type" value="Genomic_DNA"/>
</dbReference>
<keyword evidence="3" id="KW-1185">Reference proteome</keyword>